<evidence type="ECO:0000313" key="6">
    <source>
        <dbReference type="Proteomes" id="UP001392437"/>
    </source>
</evidence>
<organism evidence="5 6">
    <name type="scientific">Apiospora kogelbergensis</name>
    <dbReference type="NCBI Taxonomy" id="1337665"/>
    <lineage>
        <taxon>Eukaryota</taxon>
        <taxon>Fungi</taxon>
        <taxon>Dikarya</taxon>
        <taxon>Ascomycota</taxon>
        <taxon>Pezizomycotina</taxon>
        <taxon>Sordariomycetes</taxon>
        <taxon>Xylariomycetidae</taxon>
        <taxon>Amphisphaeriales</taxon>
        <taxon>Apiosporaceae</taxon>
        <taxon>Apiospora</taxon>
    </lineage>
</organism>
<keyword evidence="6" id="KW-1185">Reference proteome</keyword>
<dbReference type="GO" id="GO:0010333">
    <property type="term" value="F:terpene synthase activity"/>
    <property type="evidence" value="ECO:0007669"/>
    <property type="project" value="InterPro"/>
</dbReference>
<dbReference type="InterPro" id="IPR008949">
    <property type="entry name" value="Isoprenoid_synthase_dom_sf"/>
</dbReference>
<evidence type="ECO:0000256" key="1">
    <source>
        <dbReference type="ARBA" id="ARBA00001946"/>
    </source>
</evidence>
<evidence type="ECO:0000256" key="4">
    <source>
        <dbReference type="RuleBase" id="RU366034"/>
    </source>
</evidence>
<reference evidence="5 6" key="1">
    <citation type="submission" date="2023-01" db="EMBL/GenBank/DDBJ databases">
        <title>Analysis of 21 Apiospora genomes using comparative genomics revels a genus with tremendous synthesis potential of carbohydrate active enzymes and secondary metabolites.</title>
        <authorList>
            <person name="Sorensen T."/>
        </authorList>
    </citation>
    <scope>NUCLEOTIDE SEQUENCE [LARGE SCALE GENOMIC DNA]</scope>
    <source>
        <strain evidence="5 6">CBS 117206</strain>
    </source>
</reference>
<dbReference type="EC" id="4.2.3.-" evidence="4"/>
<dbReference type="AlphaFoldDB" id="A0AAW0R731"/>
<name>A0AAW0R731_9PEZI</name>
<comment type="caution">
    <text evidence="5">The sequence shown here is derived from an EMBL/GenBank/DDBJ whole genome shotgun (WGS) entry which is preliminary data.</text>
</comment>
<keyword evidence="4" id="KW-0456">Lyase</keyword>
<dbReference type="SUPFAM" id="SSF48576">
    <property type="entry name" value="Terpenoid synthases"/>
    <property type="match status" value="1"/>
</dbReference>
<keyword evidence="4" id="KW-0479">Metal-binding</keyword>
<dbReference type="PANTHER" id="PTHR35201:SF4">
    <property type="entry name" value="BETA-PINACENE SYNTHASE-RELATED"/>
    <property type="match status" value="1"/>
</dbReference>
<evidence type="ECO:0000256" key="2">
    <source>
        <dbReference type="ARBA" id="ARBA00006333"/>
    </source>
</evidence>
<evidence type="ECO:0000313" key="5">
    <source>
        <dbReference type="EMBL" id="KAK8129575.1"/>
    </source>
</evidence>
<dbReference type="Pfam" id="PF19086">
    <property type="entry name" value="Terpene_syn_C_2"/>
    <property type="match status" value="1"/>
</dbReference>
<dbReference type="GO" id="GO:0008299">
    <property type="term" value="P:isoprenoid biosynthetic process"/>
    <property type="evidence" value="ECO:0007669"/>
    <property type="project" value="UniProtKB-ARBA"/>
</dbReference>
<proteinExistence type="inferred from homology"/>
<dbReference type="GO" id="GO:0046872">
    <property type="term" value="F:metal ion binding"/>
    <property type="evidence" value="ECO:0007669"/>
    <property type="project" value="UniProtKB-KW"/>
</dbReference>
<evidence type="ECO:0000256" key="3">
    <source>
        <dbReference type="ARBA" id="ARBA00022842"/>
    </source>
</evidence>
<protein>
    <recommendedName>
        <fullName evidence="4">Terpene synthase</fullName>
        <ecNumber evidence="4">4.2.3.-</ecNumber>
    </recommendedName>
</protein>
<dbReference type="PANTHER" id="PTHR35201">
    <property type="entry name" value="TERPENE SYNTHASE"/>
    <property type="match status" value="1"/>
</dbReference>
<comment type="similarity">
    <text evidence="2 4">Belongs to the terpene synthase family.</text>
</comment>
<dbReference type="InterPro" id="IPR034686">
    <property type="entry name" value="Terpene_cyclase-like_2"/>
</dbReference>
<dbReference type="Proteomes" id="UP001392437">
    <property type="component" value="Unassembled WGS sequence"/>
</dbReference>
<sequence>MASKSLTVTDVPSGPPRHVQAPSLLRIPPSDLQPLCHPLEKQVTEEVNGYFLKHWNFTTEKSRKKFVNAGFSTVTCWYFPMALDDRIHFACRLLTILFLIDDVLEHMSLVEGEAYNNKLMPIARGDVLPDRSVPVEYIMYDLWNSMREHDASSDEILESVFTFMRAQTDSRRLKEMDLKEYFEYREHDVGKGLLAALMRFSMGLRLTPEEVAVVRPIDMNCSKHLSVINDIWSYEKEVLASQTLHQEGGVLCTAVAIFAAGTDLPPAAAKRVLYALCREWEKKHEELTAATLGNKDFSSDQIRAYIKGLEYQMSGNEIWSRTTLRYLAPSD</sequence>
<gene>
    <name evidence="5" type="ORF">PG999_001955</name>
</gene>
<comment type="cofactor">
    <cofactor evidence="1 4">
        <name>Mg(2+)</name>
        <dbReference type="ChEBI" id="CHEBI:18420"/>
    </cofactor>
</comment>
<keyword evidence="3 4" id="KW-0460">Magnesium</keyword>
<dbReference type="Gene3D" id="1.10.600.10">
    <property type="entry name" value="Farnesyl Diphosphate Synthase"/>
    <property type="match status" value="1"/>
</dbReference>
<dbReference type="EMBL" id="JAQQWP010000002">
    <property type="protein sequence ID" value="KAK8129575.1"/>
    <property type="molecule type" value="Genomic_DNA"/>
</dbReference>
<accession>A0AAW0R731</accession>